<feature type="non-terminal residue" evidence="1">
    <location>
        <position position="735"/>
    </location>
</feature>
<name>A0ACC1HEY5_9FUNG</name>
<comment type="caution">
    <text evidence="1">The sequence shown here is derived from an EMBL/GenBank/DDBJ whole genome shotgun (WGS) entry which is preliminary data.</text>
</comment>
<keyword evidence="2" id="KW-1185">Reference proteome</keyword>
<accession>A0ACC1HEY5</accession>
<gene>
    <name evidence="1" type="ORF">EV182_001899</name>
</gene>
<reference evidence="1" key="1">
    <citation type="submission" date="2022-06" db="EMBL/GenBank/DDBJ databases">
        <title>Phylogenomic reconstructions and comparative analyses of Kickxellomycotina fungi.</title>
        <authorList>
            <person name="Reynolds N.K."/>
            <person name="Stajich J.E."/>
            <person name="Barry K."/>
            <person name="Grigoriev I.V."/>
            <person name="Crous P."/>
            <person name="Smith M.E."/>
        </authorList>
    </citation>
    <scope>NUCLEOTIDE SEQUENCE</scope>
    <source>
        <strain evidence="1">RSA 2271</strain>
    </source>
</reference>
<evidence type="ECO:0000313" key="2">
    <source>
        <dbReference type="Proteomes" id="UP001145114"/>
    </source>
</evidence>
<dbReference type="EMBL" id="JAMZIH010005478">
    <property type="protein sequence ID" value="KAJ1675119.1"/>
    <property type="molecule type" value="Genomic_DNA"/>
</dbReference>
<protein>
    <submittedName>
        <fullName evidence="1">Uncharacterized protein</fullName>
    </submittedName>
</protein>
<evidence type="ECO:0000313" key="1">
    <source>
        <dbReference type="EMBL" id="KAJ1675119.1"/>
    </source>
</evidence>
<proteinExistence type="predicted"/>
<dbReference type="Proteomes" id="UP001145114">
    <property type="component" value="Unassembled WGS sequence"/>
</dbReference>
<sequence length="735" mass="82153">MALQFTVLTARPTKDTLEFEFRVHHLISSPPPSAPAALTRAAQSKTLSDVLLPRRTRLAYDDHCRPRTSFSRRRTSGPIVRSYYQCRWLALQLELAFRHQVMPVFPRPPDPKLDRNPAHLDKMRAQIERWLNRLGSRSDVVANSSFEYFLSTSMTYRDAAFPEQASLSRFLNSMMSNSSDNGFHIYTPTFEIDEYDEDEFISQRKYLEKMESRFGELIEDMDTIRKLDQCFCRAYQAFVSSLSLAFGRQSLLGSLLQDSHHSTDIESAEKPLRILEHLCSNEVLEADELGRWSSIHVAGVIDEYRLTVGSVKSVINYRTKMLTQYDEAIKLYRRQEKYTNDLRAKYPSDAIIVRQANEVEVQSEKALALSRQEYRDAGYLLQMQLLLFEQEKARDIKRAFQDLAVRQLESARDQLRHLRAGLDHLRHGAPLSPSPHVRGCQSLPSTSSSLRSPPSVVPSSSAMRPVGSDSDDTDSPTENPRELLEDIVRRGLISSSSLSPFALIWRHDAPPHQRDPLAVGASGLSTLPGAQRANHGSRLASRQGHAVRRRHLKQQQDLTTINSPSKPSRKGKELDTSGISSRSQKRPSLDEGGPVERATNPSPWSSMRSSRGMASPPASPDLSSPTFTTSPTSSTTAAAATQKLPMAGAGGRDHQGGTSRDVSSDEALSADFSSALPSPPATSAGYSQEGLLPKKIDQPALYVSLNEQKIWAEEEDLGIIHHASIPNLDAYQHRR</sequence>
<organism evidence="1 2">
    <name type="scientific">Spiromyces aspiralis</name>
    <dbReference type="NCBI Taxonomy" id="68401"/>
    <lineage>
        <taxon>Eukaryota</taxon>
        <taxon>Fungi</taxon>
        <taxon>Fungi incertae sedis</taxon>
        <taxon>Zoopagomycota</taxon>
        <taxon>Kickxellomycotina</taxon>
        <taxon>Kickxellomycetes</taxon>
        <taxon>Kickxellales</taxon>
        <taxon>Kickxellaceae</taxon>
        <taxon>Spiromyces</taxon>
    </lineage>
</organism>